<dbReference type="InterPro" id="IPR011990">
    <property type="entry name" value="TPR-like_helical_dom_sf"/>
</dbReference>
<evidence type="ECO:0000313" key="2">
    <source>
        <dbReference type="Proteomes" id="UP000064912"/>
    </source>
</evidence>
<accession>A0A0D6AXZ8</accession>
<organism evidence="1 2">
    <name type="scientific">Rhodovulum sulfidophilum</name>
    <name type="common">Rhodobacter sulfidophilus</name>
    <dbReference type="NCBI Taxonomy" id="35806"/>
    <lineage>
        <taxon>Bacteria</taxon>
        <taxon>Pseudomonadati</taxon>
        <taxon>Pseudomonadota</taxon>
        <taxon>Alphaproteobacteria</taxon>
        <taxon>Rhodobacterales</taxon>
        <taxon>Paracoccaceae</taxon>
        <taxon>Rhodovulum</taxon>
    </lineage>
</organism>
<dbReference type="eggNOG" id="COG1560">
    <property type="taxonomic scope" value="Bacteria"/>
</dbReference>
<reference evidence="1 2" key="1">
    <citation type="submission" date="2015-02" db="EMBL/GenBank/DDBJ databases">
        <title>Genome sequene of Rhodovulum sulfidophilum DSM 2351.</title>
        <authorList>
            <person name="Nagao N."/>
        </authorList>
    </citation>
    <scope>NUCLEOTIDE SEQUENCE [LARGE SCALE GENOMIC DNA]</scope>
    <source>
        <strain evidence="1 2">DSM 2351</strain>
    </source>
</reference>
<sequence length="800" mass="86945">MQDELAQIIQRVRVLEASGASGPALEMLAHALARRPDDLALRLRQGVLLREAGRLEDSLTHLRGLAAEAPRALWVGIELAASLRRAGRHAEAGETLQELLKANPRQRPALAARIEAAAQELRYDLALEATEAALAALPGDLPLRLRQARLMLQRGHVLAARDRLEALAAERPEDPETDLARAQSLLDEDPEAALHLSEAVIARAPDRAGAWPLRIAAARMLWRFDAAESWGAEAADRFPGRIGITQARFATRLALDGPEAALALLPDAPLPPALLIARGNGLLRLGRPEEADAAFAAALETGGLLPAAAGGRIAAAQELDRVGPGRRDLYGLVARHCAAGHRNGDRIRAEIEAQIGAWPRTERICARLLDRQGADTSLLHLQARASLALGRTAQAETSLRQLLTLDPAHCRGNELMDTLCLASGRPEDYLARRLKQQAHPDSTRARNDVELIRDLDLTGRHDAARRLLDATLRIARGTPNLFLANELTARGRPEDATTILPRVVRSRRNMISAPDRATTGAAQLARLFDFETGPPLAPSVIPPSGPLAWHLARDRSHGQLEWTRRAERAGAVWRWLAAAPADAAALEPWLRDGEIDRLRALPRPCILATTHFGPLVFSILHELYDDFHYLGARSAANPATDNLGRLIPAASHPKQAAADAMRALRKGSIVLMTHDLPGPAMRRGPGGGLARGRLFGQPIGLLDTMPKLAAGLKVPSLTLQPLWRGGRISFDIAPLPRPETGEDGQAWLDRWAAAYLERVEWMMRGAPENQNLQATLWRWLLFTPLSGKLRDTPAAKASTA</sequence>
<gene>
    <name evidence="1" type="ORF">NHU_00133</name>
</gene>
<proteinExistence type="predicted"/>
<dbReference type="Pfam" id="PF13181">
    <property type="entry name" value="TPR_8"/>
    <property type="match status" value="1"/>
</dbReference>
<dbReference type="AlphaFoldDB" id="A0A0D6AXZ8"/>
<evidence type="ECO:0000313" key="1">
    <source>
        <dbReference type="EMBL" id="BAQ67304.1"/>
    </source>
</evidence>
<name>A0A0D6AXZ8_RHOSU</name>
<protein>
    <submittedName>
        <fullName evidence="1">Vi polysaccharide export protein VexE</fullName>
    </submittedName>
</protein>
<dbReference type="SUPFAM" id="SSF48452">
    <property type="entry name" value="TPR-like"/>
    <property type="match status" value="2"/>
</dbReference>
<dbReference type="InterPro" id="IPR019734">
    <property type="entry name" value="TPR_rpt"/>
</dbReference>
<dbReference type="Gene3D" id="1.25.40.10">
    <property type="entry name" value="Tetratricopeptide repeat domain"/>
    <property type="match status" value="3"/>
</dbReference>
<dbReference type="EMBL" id="AP014800">
    <property type="protein sequence ID" value="BAQ67304.1"/>
    <property type="molecule type" value="Genomic_DNA"/>
</dbReference>
<dbReference type="KEGG" id="rsu:NHU_00133"/>
<dbReference type="Proteomes" id="UP000064912">
    <property type="component" value="Chromosome"/>
</dbReference>
<dbReference type="PATRIC" id="fig|35806.4.peg.132"/>